<sequence length="75" mass="8677">MYYLPNIIFVILLVTGIGFFLRNVRKLVRNIRLGKATDVSANRSKRWKNMLRIALGQQKMMVRPVAGILHIFGFT</sequence>
<dbReference type="AlphaFoldDB" id="A0A0B7IQX1"/>
<keyword evidence="1" id="KW-1133">Transmembrane helix</keyword>
<protein>
    <recommendedName>
        <fullName evidence="4">Fe-S oxidoreductase</fullName>
    </recommendedName>
</protein>
<evidence type="ECO:0000256" key="1">
    <source>
        <dbReference type="SAM" id="Phobius"/>
    </source>
</evidence>
<keyword evidence="1" id="KW-0812">Transmembrane</keyword>
<proteinExistence type="predicted"/>
<name>A0A0B7IQX1_9FLAO</name>
<dbReference type="Proteomes" id="UP000039370">
    <property type="component" value="Unassembled WGS sequence"/>
</dbReference>
<evidence type="ECO:0000313" key="2">
    <source>
        <dbReference type="EMBL" id="CEN52432.1"/>
    </source>
</evidence>
<gene>
    <name evidence="2" type="ORF">CCAN11_2450032</name>
</gene>
<dbReference type="EMBL" id="CDOK01000163">
    <property type="protein sequence ID" value="CEN52432.1"/>
    <property type="molecule type" value="Genomic_DNA"/>
</dbReference>
<keyword evidence="1" id="KW-0472">Membrane</keyword>
<evidence type="ECO:0008006" key="4">
    <source>
        <dbReference type="Google" id="ProtNLM"/>
    </source>
</evidence>
<evidence type="ECO:0000313" key="3">
    <source>
        <dbReference type="Proteomes" id="UP000039370"/>
    </source>
</evidence>
<feature type="transmembrane region" description="Helical" evidence="1">
    <location>
        <begin position="6"/>
        <end position="24"/>
    </location>
</feature>
<reference evidence="3" key="1">
    <citation type="submission" date="2015-01" db="EMBL/GenBank/DDBJ databases">
        <authorList>
            <person name="MANFREDI Pablo"/>
        </authorList>
    </citation>
    <scope>NUCLEOTIDE SEQUENCE [LARGE SCALE GENOMIC DNA]</scope>
    <source>
        <strain evidence="3">Cc11</strain>
    </source>
</reference>
<organism evidence="2 3">
    <name type="scientific">Capnocytophaga canimorsus</name>
    <dbReference type="NCBI Taxonomy" id="28188"/>
    <lineage>
        <taxon>Bacteria</taxon>
        <taxon>Pseudomonadati</taxon>
        <taxon>Bacteroidota</taxon>
        <taxon>Flavobacteriia</taxon>
        <taxon>Flavobacteriales</taxon>
        <taxon>Flavobacteriaceae</taxon>
        <taxon>Capnocytophaga</taxon>
    </lineage>
</organism>
<accession>A0A0B7IQX1</accession>